<organism evidence="1">
    <name type="scientific">Alexandrium monilatum</name>
    <dbReference type="NCBI Taxonomy" id="311494"/>
    <lineage>
        <taxon>Eukaryota</taxon>
        <taxon>Sar</taxon>
        <taxon>Alveolata</taxon>
        <taxon>Dinophyceae</taxon>
        <taxon>Gonyaulacales</taxon>
        <taxon>Pyrocystaceae</taxon>
        <taxon>Alexandrium</taxon>
    </lineage>
</organism>
<evidence type="ECO:0000313" key="1">
    <source>
        <dbReference type="EMBL" id="CAE4647149.1"/>
    </source>
</evidence>
<sequence length="121" mass="13506">MGHRRATANRRMASRSSMLFGMTTASMWRARCPAASASSILVASPQRRRPGRTQTWHEPDRLARHVRDNHAGVGVFEGERAGLKAGRLQQEPDALDAVRRDLASLHSQRAGGINFQRGRHR</sequence>
<accession>A0A7S4SJX6</accession>
<name>A0A7S4SJX6_9DINO</name>
<reference evidence="1" key="1">
    <citation type="submission" date="2021-01" db="EMBL/GenBank/DDBJ databases">
        <authorList>
            <person name="Corre E."/>
            <person name="Pelletier E."/>
            <person name="Niang G."/>
            <person name="Scheremetjew M."/>
            <person name="Finn R."/>
            <person name="Kale V."/>
            <person name="Holt S."/>
            <person name="Cochrane G."/>
            <person name="Meng A."/>
            <person name="Brown T."/>
            <person name="Cohen L."/>
        </authorList>
    </citation>
    <scope>NUCLEOTIDE SEQUENCE</scope>
    <source>
        <strain evidence="1">CCMP3105</strain>
    </source>
</reference>
<protein>
    <submittedName>
        <fullName evidence="1">Uncharacterized protein</fullName>
    </submittedName>
</protein>
<dbReference type="AlphaFoldDB" id="A0A7S4SJX6"/>
<dbReference type="EMBL" id="HBNR01071836">
    <property type="protein sequence ID" value="CAE4647149.1"/>
    <property type="molecule type" value="Transcribed_RNA"/>
</dbReference>
<proteinExistence type="predicted"/>
<gene>
    <name evidence="1" type="ORF">AMON00008_LOCUS50916</name>
</gene>